<feature type="transmembrane region" description="Helical" evidence="9">
    <location>
        <begin position="37"/>
        <end position="58"/>
    </location>
</feature>
<feature type="transmembrane region" description="Helical" evidence="9">
    <location>
        <begin position="177"/>
        <end position="197"/>
    </location>
</feature>
<dbReference type="PANTHER" id="PTHR32322">
    <property type="entry name" value="INNER MEMBRANE TRANSPORTER"/>
    <property type="match status" value="1"/>
</dbReference>
<dbReference type="Proteomes" id="UP000199286">
    <property type="component" value="Unassembled WGS sequence"/>
</dbReference>
<keyword evidence="4" id="KW-1003">Cell membrane</keyword>
<feature type="transmembrane region" description="Helical" evidence="9">
    <location>
        <begin position="126"/>
        <end position="143"/>
    </location>
</feature>
<keyword evidence="3" id="KW-0813">Transport</keyword>
<reference evidence="11 12" key="1">
    <citation type="submission" date="2016-10" db="EMBL/GenBank/DDBJ databases">
        <authorList>
            <person name="de Groot N.N."/>
        </authorList>
    </citation>
    <scope>NUCLEOTIDE SEQUENCE [LARGE SCALE GENOMIC DNA]</scope>
    <source>
        <strain evidence="11 12">DSM 26880</strain>
    </source>
</reference>
<feature type="region of interest" description="Disordered" evidence="8">
    <location>
        <begin position="291"/>
        <end position="320"/>
    </location>
</feature>
<dbReference type="InterPro" id="IPR000620">
    <property type="entry name" value="EamA_dom"/>
</dbReference>
<dbReference type="AlphaFoldDB" id="A0A1H3H3T5"/>
<dbReference type="SUPFAM" id="SSF103481">
    <property type="entry name" value="Multidrug resistance efflux transporter EmrE"/>
    <property type="match status" value="1"/>
</dbReference>
<evidence type="ECO:0000256" key="9">
    <source>
        <dbReference type="SAM" id="Phobius"/>
    </source>
</evidence>
<dbReference type="GO" id="GO:0005886">
    <property type="term" value="C:plasma membrane"/>
    <property type="evidence" value="ECO:0007669"/>
    <property type="project" value="UniProtKB-SubCell"/>
</dbReference>
<feature type="transmembrane region" description="Helical" evidence="9">
    <location>
        <begin position="239"/>
        <end position="259"/>
    </location>
</feature>
<evidence type="ECO:0000313" key="12">
    <source>
        <dbReference type="Proteomes" id="UP000199286"/>
    </source>
</evidence>
<feature type="transmembrane region" description="Helical" evidence="9">
    <location>
        <begin position="102"/>
        <end position="119"/>
    </location>
</feature>
<gene>
    <name evidence="11" type="ORF">SAMN05444340_103184</name>
</gene>
<feature type="transmembrane region" description="Helical" evidence="9">
    <location>
        <begin position="209"/>
        <end position="227"/>
    </location>
</feature>
<keyword evidence="6 9" id="KW-1133">Transmembrane helix</keyword>
<evidence type="ECO:0000256" key="5">
    <source>
        <dbReference type="ARBA" id="ARBA00022692"/>
    </source>
</evidence>
<evidence type="ECO:0000313" key="11">
    <source>
        <dbReference type="EMBL" id="SDY09578.1"/>
    </source>
</evidence>
<evidence type="ECO:0000256" key="4">
    <source>
        <dbReference type="ARBA" id="ARBA00022475"/>
    </source>
</evidence>
<accession>A0A1H3H3T5</accession>
<feature type="transmembrane region" description="Helical" evidence="9">
    <location>
        <begin position="149"/>
        <end position="165"/>
    </location>
</feature>
<dbReference type="InterPro" id="IPR050638">
    <property type="entry name" value="AA-Vitamin_Transporters"/>
</dbReference>
<comment type="similarity">
    <text evidence="2">Belongs to the EamA transporter family.</text>
</comment>
<protein>
    <submittedName>
        <fullName evidence="11">Chloramphenicol-sensitive protein RarD</fullName>
    </submittedName>
</protein>
<dbReference type="InterPro" id="IPR037185">
    <property type="entry name" value="EmrE-like"/>
</dbReference>
<sequence length="320" mass="33777">MDSARSGVIAMVAACVIWGLSPLYYKLLSHVPPLEVLAHRTLWSLVTFAIFLGMQGRLRMLGAALGTARAAGLTTAAAVAISCNWFLFIMSVQTGRTTEASLGYYIFPLVAVLLGVLAFGERLAKLQWAAVALAAAAVVVMTLGEGVTPLISLMIAFTFGIYGLVKKGLSVGPVVSVTAEVTVLAPLAMGWLVWTHLEGGGAYAADPATTALLMVSGPLTAVPLVLFSRAAVRVRYATVGLIQYLNPTLQFFCAVIIFAEPFTTVHAAVFGLIWAALALYSASAFASDRARRRRPITSVAEPPERTKSSSDASAKPARTT</sequence>
<dbReference type="PANTHER" id="PTHR32322:SF2">
    <property type="entry name" value="EAMA DOMAIN-CONTAINING PROTEIN"/>
    <property type="match status" value="1"/>
</dbReference>
<evidence type="ECO:0000256" key="3">
    <source>
        <dbReference type="ARBA" id="ARBA00022448"/>
    </source>
</evidence>
<evidence type="ECO:0000256" key="8">
    <source>
        <dbReference type="SAM" id="MobiDB-lite"/>
    </source>
</evidence>
<proteinExistence type="inferred from homology"/>
<feature type="domain" description="EamA" evidence="10">
    <location>
        <begin position="6"/>
        <end position="142"/>
    </location>
</feature>
<organism evidence="11 12">
    <name type="scientific">Citreimonas salinaria</name>
    <dbReference type="NCBI Taxonomy" id="321339"/>
    <lineage>
        <taxon>Bacteria</taxon>
        <taxon>Pseudomonadati</taxon>
        <taxon>Pseudomonadota</taxon>
        <taxon>Alphaproteobacteria</taxon>
        <taxon>Rhodobacterales</taxon>
        <taxon>Roseobacteraceae</taxon>
        <taxon>Citreimonas</taxon>
    </lineage>
</organism>
<keyword evidence="7 9" id="KW-0472">Membrane</keyword>
<name>A0A1H3H3T5_9RHOB</name>
<feature type="transmembrane region" description="Helical" evidence="9">
    <location>
        <begin position="70"/>
        <end position="90"/>
    </location>
</feature>
<keyword evidence="12" id="KW-1185">Reference proteome</keyword>
<feature type="transmembrane region" description="Helical" evidence="9">
    <location>
        <begin position="7"/>
        <end position="25"/>
    </location>
</feature>
<evidence type="ECO:0000256" key="1">
    <source>
        <dbReference type="ARBA" id="ARBA00004651"/>
    </source>
</evidence>
<dbReference type="STRING" id="321339.SAMN05444340_103184"/>
<feature type="transmembrane region" description="Helical" evidence="9">
    <location>
        <begin position="265"/>
        <end position="286"/>
    </location>
</feature>
<dbReference type="InterPro" id="IPR004626">
    <property type="entry name" value="RarD"/>
</dbReference>
<evidence type="ECO:0000256" key="2">
    <source>
        <dbReference type="ARBA" id="ARBA00007362"/>
    </source>
</evidence>
<dbReference type="Pfam" id="PF00892">
    <property type="entry name" value="EamA"/>
    <property type="match status" value="1"/>
</dbReference>
<evidence type="ECO:0000256" key="6">
    <source>
        <dbReference type="ARBA" id="ARBA00022989"/>
    </source>
</evidence>
<dbReference type="EMBL" id="FNPF01000003">
    <property type="protein sequence ID" value="SDY09578.1"/>
    <property type="molecule type" value="Genomic_DNA"/>
</dbReference>
<dbReference type="NCBIfam" id="TIGR00688">
    <property type="entry name" value="rarD"/>
    <property type="match status" value="1"/>
</dbReference>
<keyword evidence="5 9" id="KW-0812">Transmembrane</keyword>
<evidence type="ECO:0000259" key="10">
    <source>
        <dbReference type="Pfam" id="PF00892"/>
    </source>
</evidence>
<evidence type="ECO:0000256" key="7">
    <source>
        <dbReference type="ARBA" id="ARBA00023136"/>
    </source>
</evidence>
<comment type="subcellular location">
    <subcellularLocation>
        <location evidence="1">Cell membrane</location>
        <topology evidence="1">Multi-pass membrane protein</topology>
    </subcellularLocation>
</comment>